<dbReference type="OrthoDB" id="1932527at2759"/>
<organism evidence="1 2">
    <name type="scientific">Nyssa sinensis</name>
    <dbReference type="NCBI Taxonomy" id="561372"/>
    <lineage>
        <taxon>Eukaryota</taxon>
        <taxon>Viridiplantae</taxon>
        <taxon>Streptophyta</taxon>
        <taxon>Embryophyta</taxon>
        <taxon>Tracheophyta</taxon>
        <taxon>Spermatophyta</taxon>
        <taxon>Magnoliopsida</taxon>
        <taxon>eudicotyledons</taxon>
        <taxon>Gunneridae</taxon>
        <taxon>Pentapetalae</taxon>
        <taxon>asterids</taxon>
        <taxon>Cornales</taxon>
        <taxon>Nyssaceae</taxon>
        <taxon>Nyssa</taxon>
    </lineage>
</organism>
<proteinExistence type="predicted"/>
<evidence type="ECO:0008006" key="3">
    <source>
        <dbReference type="Google" id="ProtNLM"/>
    </source>
</evidence>
<sequence length="160" mass="18161">MQRGLHQGDLISPFLFNIVAEGFNILLKGAKAFGHFKGSIVGVNGVNVSHIQFPNDTIIFYEAEWLEIINIKRILRRVEHYHFHFEHQNITPTPTPPHHLFGHQSPLFGHQGPLFYSLQKPQGSHSNREQHKEASVVRGATVTGFRFRVSGLGLCWKSES</sequence>
<evidence type="ECO:0000313" key="1">
    <source>
        <dbReference type="EMBL" id="KAA8544322.1"/>
    </source>
</evidence>
<dbReference type="AlphaFoldDB" id="A0A5J5BRC8"/>
<dbReference type="EMBL" id="CM018034">
    <property type="protein sequence ID" value="KAA8544322.1"/>
    <property type="molecule type" value="Genomic_DNA"/>
</dbReference>
<name>A0A5J5BRC8_9ASTE</name>
<accession>A0A5J5BRC8</accession>
<protein>
    <recommendedName>
        <fullName evidence="3">Reverse transcriptase domain-containing protein</fullName>
    </recommendedName>
</protein>
<reference evidence="1 2" key="1">
    <citation type="submission" date="2019-09" db="EMBL/GenBank/DDBJ databases">
        <title>A chromosome-level genome assembly of the Chinese tupelo Nyssa sinensis.</title>
        <authorList>
            <person name="Yang X."/>
            <person name="Kang M."/>
            <person name="Yang Y."/>
            <person name="Xiong H."/>
            <person name="Wang M."/>
            <person name="Zhang Z."/>
            <person name="Wang Z."/>
            <person name="Wu H."/>
            <person name="Ma T."/>
            <person name="Liu J."/>
            <person name="Xi Z."/>
        </authorList>
    </citation>
    <scope>NUCLEOTIDE SEQUENCE [LARGE SCALE GENOMIC DNA]</scope>
    <source>
        <strain evidence="1">J267</strain>
        <tissue evidence="1">Leaf</tissue>
    </source>
</reference>
<dbReference type="Proteomes" id="UP000325577">
    <property type="component" value="Linkage Group LG11"/>
</dbReference>
<gene>
    <name evidence="1" type="ORF">F0562_022334</name>
</gene>
<evidence type="ECO:0000313" key="2">
    <source>
        <dbReference type="Proteomes" id="UP000325577"/>
    </source>
</evidence>
<keyword evidence="2" id="KW-1185">Reference proteome</keyword>